<evidence type="ECO:0000256" key="1">
    <source>
        <dbReference type="SAM" id="MobiDB-lite"/>
    </source>
</evidence>
<organism evidence="2 3">
    <name type="scientific">Camellia sinensis</name>
    <name type="common">Tea plant</name>
    <name type="synonym">Thea sinensis</name>
    <dbReference type="NCBI Taxonomy" id="4442"/>
    <lineage>
        <taxon>Eukaryota</taxon>
        <taxon>Viridiplantae</taxon>
        <taxon>Streptophyta</taxon>
        <taxon>Embryophyta</taxon>
        <taxon>Tracheophyta</taxon>
        <taxon>Spermatophyta</taxon>
        <taxon>Magnoliopsida</taxon>
        <taxon>eudicotyledons</taxon>
        <taxon>Gunneridae</taxon>
        <taxon>Pentapetalae</taxon>
        <taxon>asterids</taxon>
        <taxon>Ericales</taxon>
        <taxon>Theaceae</taxon>
        <taxon>Camellia</taxon>
    </lineage>
</organism>
<protein>
    <submittedName>
        <fullName evidence="2">Uncharacterized protein</fullName>
    </submittedName>
</protein>
<dbReference type="AlphaFoldDB" id="A0A7J7FYI0"/>
<evidence type="ECO:0000313" key="2">
    <source>
        <dbReference type="EMBL" id="KAF5933021.1"/>
    </source>
</evidence>
<name>A0A7J7FYI0_CAMSI</name>
<comment type="caution">
    <text evidence="2">The sequence shown here is derived from an EMBL/GenBank/DDBJ whole genome shotgun (WGS) entry which is preliminary data.</text>
</comment>
<dbReference type="Proteomes" id="UP000593564">
    <property type="component" value="Unassembled WGS sequence"/>
</dbReference>
<accession>A0A7J7FYI0</accession>
<reference evidence="2 3" key="2">
    <citation type="submission" date="2020-07" db="EMBL/GenBank/DDBJ databases">
        <title>Genome assembly of wild tea tree DASZ reveals pedigree and selection history of tea varieties.</title>
        <authorList>
            <person name="Zhang W."/>
        </authorList>
    </citation>
    <scope>NUCLEOTIDE SEQUENCE [LARGE SCALE GENOMIC DNA]</scope>
    <source>
        <strain evidence="3">cv. G240</strain>
        <tissue evidence="2">Leaf</tissue>
    </source>
</reference>
<keyword evidence="3" id="KW-1185">Reference proteome</keyword>
<evidence type="ECO:0000313" key="3">
    <source>
        <dbReference type="Proteomes" id="UP000593564"/>
    </source>
</evidence>
<reference evidence="3" key="1">
    <citation type="journal article" date="2020" name="Nat. Commun.">
        <title>Genome assembly of wild tea tree DASZ reveals pedigree and selection history of tea varieties.</title>
        <authorList>
            <person name="Zhang W."/>
            <person name="Zhang Y."/>
            <person name="Qiu H."/>
            <person name="Guo Y."/>
            <person name="Wan H."/>
            <person name="Zhang X."/>
            <person name="Scossa F."/>
            <person name="Alseekh S."/>
            <person name="Zhang Q."/>
            <person name="Wang P."/>
            <person name="Xu L."/>
            <person name="Schmidt M.H."/>
            <person name="Jia X."/>
            <person name="Li D."/>
            <person name="Zhu A."/>
            <person name="Guo F."/>
            <person name="Chen W."/>
            <person name="Ni D."/>
            <person name="Usadel B."/>
            <person name="Fernie A.R."/>
            <person name="Wen W."/>
        </authorList>
    </citation>
    <scope>NUCLEOTIDE SEQUENCE [LARGE SCALE GENOMIC DNA]</scope>
    <source>
        <strain evidence="3">cv. G240</strain>
    </source>
</reference>
<proteinExistence type="predicted"/>
<gene>
    <name evidence="2" type="ORF">HYC85_029192</name>
</gene>
<sequence length="56" mass="6195">MALSILGPQNSIPTTEIPLDFCSEKANTRWSQSSQKMHKNEAKQGLRGGKQPQTPK</sequence>
<feature type="region of interest" description="Disordered" evidence="1">
    <location>
        <begin position="26"/>
        <end position="56"/>
    </location>
</feature>
<dbReference type="EMBL" id="JACBKZ010000014">
    <property type="protein sequence ID" value="KAF5933021.1"/>
    <property type="molecule type" value="Genomic_DNA"/>
</dbReference>